<dbReference type="AlphaFoldDB" id="A0A137SCP9"/>
<organism evidence="2 3">
    <name type="scientific">Marinobacter excellens LAMA 842</name>
    <dbReference type="NCBI Taxonomy" id="1306954"/>
    <lineage>
        <taxon>Bacteria</taxon>
        <taxon>Pseudomonadati</taxon>
        <taxon>Pseudomonadota</taxon>
        <taxon>Gammaproteobacteria</taxon>
        <taxon>Pseudomonadales</taxon>
        <taxon>Marinobacteraceae</taxon>
        <taxon>Marinobacter</taxon>
    </lineage>
</organism>
<dbReference type="EMBL" id="LOCO01000007">
    <property type="protein sequence ID" value="KXO10184.1"/>
    <property type="molecule type" value="Genomic_DNA"/>
</dbReference>
<feature type="domain" description="HipA N-terminal subdomain 1" evidence="1">
    <location>
        <begin position="8"/>
        <end position="103"/>
    </location>
</feature>
<keyword evidence="3" id="KW-1185">Reference proteome</keyword>
<accession>A0A137SCP9</accession>
<sequence>MPNNINATVKFHDRIAGKLSRRGGLFTFQYDPEFLAGASEPLSLSLPLQLEPFVSDTLHGFFSGLISEGWLRRLQSFSQKIDETDELRLLVNNGRDLSGAVTIEPLENALS</sequence>
<dbReference type="RefSeq" id="WP_058092321.1">
    <property type="nucleotide sequence ID" value="NZ_LOCO01000007.1"/>
</dbReference>
<dbReference type="Proteomes" id="UP000070282">
    <property type="component" value="Unassembled WGS sequence"/>
</dbReference>
<dbReference type="PATRIC" id="fig|1306954.6.peg.3668"/>
<proteinExistence type="predicted"/>
<evidence type="ECO:0000313" key="2">
    <source>
        <dbReference type="EMBL" id="KXO10184.1"/>
    </source>
</evidence>
<evidence type="ECO:0000313" key="3">
    <source>
        <dbReference type="Proteomes" id="UP000070282"/>
    </source>
</evidence>
<name>A0A137SCP9_9GAMM</name>
<comment type="caution">
    <text evidence="2">The sequence shown here is derived from an EMBL/GenBank/DDBJ whole genome shotgun (WGS) entry which is preliminary data.</text>
</comment>
<reference evidence="3" key="1">
    <citation type="submission" date="2015-12" db="EMBL/GenBank/DDBJ databases">
        <authorList>
            <person name="Lima A."/>
            <person name="Farahani Zayas N."/>
            <person name="Castro Da Silva M.A."/>
            <person name="Cabral A."/>
            <person name="Pessatti M.L."/>
        </authorList>
    </citation>
    <scope>NUCLEOTIDE SEQUENCE [LARGE SCALE GENOMIC DNA]</scope>
    <source>
        <strain evidence="3">LAMA 842</strain>
    </source>
</reference>
<protein>
    <recommendedName>
        <fullName evidence="1">HipA N-terminal subdomain 1 domain-containing protein</fullName>
    </recommendedName>
</protein>
<dbReference type="Pfam" id="PF13657">
    <property type="entry name" value="Couple_hipA"/>
    <property type="match status" value="1"/>
</dbReference>
<evidence type="ECO:0000259" key="1">
    <source>
        <dbReference type="Pfam" id="PF13657"/>
    </source>
</evidence>
<gene>
    <name evidence="2" type="ORF">J122_1691</name>
</gene>
<dbReference type="NCBIfam" id="TIGR03071">
    <property type="entry name" value="couple_hipA"/>
    <property type="match status" value="1"/>
</dbReference>
<dbReference type="InterPro" id="IPR017508">
    <property type="entry name" value="HipA_N1"/>
</dbReference>